<evidence type="ECO:0000256" key="3">
    <source>
        <dbReference type="ARBA" id="ARBA00022729"/>
    </source>
</evidence>
<dbReference type="Pfam" id="PF01547">
    <property type="entry name" value="SBP_bac_1"/>
    <property type="match status" value="1"/>
</dbReference>
<evidence type="ECO:0000256" key="2">
    <source>
        <dbReference type="ARBA" id="ARBA00022448"/>
    </source>
</evidence>
<dbReference type="GO" id="GO:0042956">
    <property type="term" value="P:maltodextrin transmembrane transport"/>
    <property type="evidence" value="ECO:0007669"/>
    <property type="project" value="TreeGrafter"/>
</dbReference>
<feature type="signal peptide" evidence="5">
    <location>
        <begin position="1"/>
        <end position="27"/>
    </location>
</feature>
<name>A0A1I7CT96_9HYPH</name>
<evidence type="ECO:0000256" key="1">
    <source>
        <dbReference type="ARBA" id="ARBA00008520"/>
    </source>
</evidence>
<evidence type="ECO:0000256" key="5">
    <source>
        <dbReference type="SAM" id="SignalP"/>
    </source>
</evidence>
<feature type="chain" id="PRO_5010371492" evidence="5">
    <location>
        <begin position="28"/>
        <end position="412"/>
    </location>
</feature>
<organism evidence="6 7">
    <name type="scientific">Pseudovibrio denitrificans</name>
    <dbReference type="NCBI Taxonomy" id="258256"/>
    <lineage>
        <taxon>Bacteria</taxon>
        <taxon>Pseudomonadati</taxon>
        <taxon>Pseudomonadota</taxon>
        <taxon>Alphaproteobacteria</taxon>
        <taxon>Hyphomicrobiales</taxon>
        <taxon>Stappiaceae</taxon>
        <taxon>Pseudovibrio</taxon>
    </lineage>
</organism>
<accession>A0A1I7CT96</accession>
<keyword evidence="4" id="KW-0574">Periplasm</keyword>
<comment type="similarity">
    <text evidence="1">Belongs to the bacterial solute-binding protein 1 family.</text>
</comment>
<dbReference type="Proteomes" id="UP000183371">
    <property type="component" value="Unassembled WGS sequence"/>
</dbReference>
<protein>
    <submittedName>
        <fullName evidence="6">Carbohydrate ABC transporter substrate-binding protein, CUT1 family</fullName>
    </submittedName>
</protein>
<dbReference type="SUPFAM" id="SSF53850">
    <property type="entry name" value="Periplasmic binding protein-like II"/>
    <property type="match status" value="1"/>
</dbReference>
<dbReference type="GO" id="GO:0015768">
    <property type="term" value="P:maltose transport"/>
    <property type="evidence" value="ECO:0007669"/>
    <property type="project" value="TreeGrafter"/>
</dbReference>
<keyword evidence="2" id="KW-0813">Transport</keyword>
<evidence type="ECO:0000313" key="7">
    <source>
        <dbReference type="Proteomes" id="UP000183371"/>
    </source>
</evidence>
<evidence type="ECO:0000256" key="4">
    <source>
        <dbReference type="ARBA" id="ARBA00022764"/>
    </source>
</evidence>
<gene>
    <name evidence="6" type="ORF">SAMN05444141_106404</name>
</gene>
<dbReference type="CDD" id="cd13585">
    <property type="entry name" value="PBP2_TMBP_like"/>
    <property type="match status" value="1"/>
</dbReference>
<keyword evidence="3 5" id="KW-0732">Signal</keyword>
<proteinExistence type="inferred from homology"/>
<dbReference type="GO" id="GO:0055052">
    <property type="term" value="C:ATP-binding cassette (ABC) transporter complex, substrate-binding subunit-containing"/>
    <property type="evidence" value="ECO:0007669"/>
    <property type="project" value="TreeGrafter"/>
</dbReference>
<dbReference type="InterPro" id="IPR006059">
    <property type="entry name" value="SBP"/>
</dbReference>
<dbReference type="AlphaFoldDB" id="A0A1I7CT96"/>
<dbReference type="PANTHER" id="PTHR30061:SF50">
    <property type="entry name" value="MALTOSE_MALTODEXTRIN-BINDING PERIPLASMIC PROTEIN"/>
    <property type="match status" value="1"/>
</dbReference>
<dbReference type="EMBL" id="FPBD01000006">
    <property type="protein sequence ID" value="SFU02687.1"/>
    <property type="molecule type" value="Genomic_DNA"/>
</dbReference>
<evidence type="ECO:0000313" key="6">
    <source>
        <dbReference type="EMBL" id="SFU02687.1"/>
    </source>
</evidence>
<dbReference type="PANTHER" id="PTHR30061">
    <property type="entry name" value="MALTOSE-BINDING PERIPLASMIC PROTEIN"/>
    <property type="match status" value="1"/>
</dbReference>
<sequence length="412" mass="45244">MKKHLKQLAMVTAVASMALGGASAVSAEEVLRFATWNSSENLGILQEISKRFEADNPGVKVQVESYGDGYDKKLIAAFGAGNPPDVMYMWNYPKYHSSLMPLDELMARDAEEMDLEDIPAGLINITRVEGKAYGIPAGFTTHVVYYNKDMFAAAGVAEPVAGWTWADLRAKAAKFRDKASKTYGFAVEAKPDPYDYEQFFWSNGTRFIAEDGSTVDGYMNSPEAVEVLTMFAEMAKNEEATVLGIGDNTSGSALFKGSKLAMFQSAMWSKGGIDKAGINYGVAMLPAFGDKPVHSSIGASAMSIAKATKNPELAWKFVKFFASPEAVKLRENDLPIRTSVAEEMELTSDPIFQPFFEMLALSDRESNAFLKHKNWGKIQTNLERAIEATMIEKGNAKKHLDSAVARSKRHLK</sequence>
<reference evidence="7" key="1">
    <citation type="submission" date="2016-10" db="EMBL/GenBank/DDBJ databases">
        <authorList>
            <person name="Varghese N."/>
            <person name="Submissions S."/>
        </authorList>
    </citation>
    <scope>NUCLEOTIDE SEQUENCE [LARGE SCALE GENOMIC DNA]</scope>
    <source>
        <strain evidence="7">DSM 17465</strain>
    </source>
</reference>
<keyword evidence="7" id="KW-1185">Reference proteome</keyword>
<dbReference type="GO" id="GO:1901982">
    <property type="term" value="F:maltose binding"/>
    <property type="evidence" value="ECO:0007669"/>
    <property type="project" value="TreeGrafter"/>
</dbReference>
<dbReference type="Gene3D" id="3.40.190.10">
    <property type="entry name" value="Periplasmic binding protein-like II"/>
    <property type="match status" value="1"/>
</dbReference>
<dbReference type="RefSeq" id="WP_054785037.1">
    <property type="nucleotide sequence ID" value="NZ_FPBD01000006.1"/>
</dbReference>